<feature type="binding site" evidence="8">
    <location>
        <begin position="110"/>
        <end position="113"/>
    </location>
    <ligand>
        <name>(6S)-5,6,7,8-tetrahydrofolate</name>
        <dbReference type="ChEBI" id="CHEBI:57453"/>
    </ligand>
</feature>
<reference evidence="12" key="1">
    <citation type="submission" date="2017-06" db="EMBL/GenBank/DDBJ databases">
        <authorList>
            <person name="Varghese N."/>
            <person name="Submissions S."/>
        </authorList>
    </citation>
    <scope>NUCLEOTIDE SEQUENCE [LARGE SCALE GENOMIC DNA]</scope>
    <source>
        <strain evidence="12">JAD2</strain>
    </source>
</reference>
<dbReference type="AlphaFoldDB" id="A0A212QRL2"/>
<dbReference type="SUPFAM" id="SSF50486">
    <property type="entry name" value="FMT C-terminal domain-like"/>
    <property type="match status" value="1"/>
</dbReference>
<keyword evidence="5 8" id="KW-0808">Transferase</keyword>
<sequence>MARLVLMGSPTFALPTFEALAEEHEIVGVFTQPDKPAGRGLRPTPPPVKVWAQERGLPVFQPRSLRRDPEAVAQLRALRPEVIVVVAYGLILPPEVLALPPYGCLNLHASLLPRYRGPAPIQAALLHGDSETGVTVMLMTEEVDAGPILAMEREPIYPEDTAETLGERLARRGARLMRETLRRWLAGEITPQPQDPSQATYCPRITKADGEIDWRRPAVEIERRIRAFTPWPGAYTFWKGRLLKIGPARVRLDLHAPPGRVVRVNGGAGVGTGEGVLELQMVQMEGKRMMPIEAFLNGHPDFLGATLGREEARDG</sequence>
<dbReference type="PANTHER" id="PTHR11138">
    <property type="entry name" value="METHIONYL-TRNA FORMYLTRANSFERASE"/>
    <property type="match status" value="1"/>
</dbReference>
<evidence type="ECO:0000256" key="2">
    <source>
        <dbReference type="ARBA" id="ARBA00010699"/>
    </source>
</evidence>
<comment type="similarity">
    <text evidence="2 8">Belongs to the Fmt family.</text>
</comment>
<dbReference type="InterPro" id="IPR001555">
    <property type="entry name" value="GART_AS"/>
</dbReference>
<evidence type="ECO:0000256" key="3">
    <source>
        <dbReference type="ARBA" id="ARBA00012261"/>
    </source>
</evidence>
<dbReference type="Pfam" id="PF02911">
    <property type="entry name" value="Formyl_trans_C"/>
    <property type="match status" value="1"/>
</dbReference>
<accession>A0A212QRL2</accession>
<feature type="domain" description="Formyl transferase C-terminal" evidence="10">
    <location>
        <begin position="204"/>
        <end position="299"/>
    </location>
</feature>
<evidence type="ECO:0000313" key="11">
    <source>
        <dbReference type="EMBL" id="SNB62220.1"/>
    </source>
</evidence>
<dbReference type="Pfam" id="PF00551">
    <property type="entry name" value="Formyl_trans_N"/>
    <property type="match status" value="1"/>
</dbReference>
<keyword evidence="12" id="KW-1185">Reference proteome</keyword>
<evidence type="ECO:0000259" key="9">
    <source>
        <dbReference type="Pfam" id="PF00551"/>
    </source>
</evidence>
<dbReference type="NCBIfam" id="TIGR00460">
    <property type="entry name" value="fmt"/>
    <property type="match status" value="1"/>
</dbReference>
<evidence type="ECO:0000259" key="10">
    <source>
        <dbReference type="Pfam" id="PF02911"/>
    </source>
</evidence>
<dbReference type="FunCoup" id="A0A212QRL2">
    <property type="interactions" value="428"/>
</dbReference>
<dbReference type="RefSeq" id="WP_200808092.1">
    <property type="nucleotide sequence ID" value="NZ_FYEK01000022.1"/>
</dbReference>
<dbReference type="InterPro" id="IPR044135">
    <property type="entry name" value="Met-tRNA-FMT_C"/>
</dbReference>
<feature type="domain" description="Formyl transferase N-terminal" evidence="9">
    <location>
        <begin position="8"/>
        <end position="180"/>
    </location>
</feature>
<dbReference type="Proteomes" id="UP000197025">
    <property type="component" value="Unassembled WGS sequence"/>
</dbReference>
<dbReference type="Gene3D" id="3.40.50.170">
    <property type="entry name" value="Formyl transferase, N-terminal domain"/>
    <property type="match status" value="1"/>
</dbReference>
<comment type="catalytic activity">
    <reaction evidence="7 8">
        <text>L-methionyl-tRNA(fMet) + (6R)-10-formyltetrahydrofolate = N-formyl-L-methionyl-tRNA(fMet) + (6S)-5,6,7,8-tetrahydrofolate + H(+)</text>
        <dbReference type="Rhea" id="RHEA:24380"/>
        <dbReference type="Rhea" id="RHEA-COMP:9952"/>
        <dbReference type="Rhea" id="RHEA-COMP:9953"/>
        <dbReference type="ChEBI" id="CHEBI:15378"/>
        <dbReference type="ChEBI" id="CHEBI:57453"/>
        <dbReference type="ChEBI" id="CHEBI:78530"/>
        <dbReference type="ChEBI" id="CHEBI:78844"/>
        <dbReference type="ChEBI" id="CHEBI:195366"/>
        <dbReference type="EC" id="2.1.2.9"/>
    </reaction>
</comment>
<protein>
    <recommendedName>
        <fullName evidence="4 8">Methionyl-tRNA formyltransferase</fullName>
        <ecNumber evidence="3 8">2.1.2.9</ecNumber>
    </recommendedName>
</protein>
<dbReference type="InterPro" id="IPR036477">
    <property type="entry name" value="Formyl_transf_N_sf"/>
</dbReference>
<evidence type="ECO:0000256" key="1">
    <source>
        <dbReference type="ARBA" id="ARBA00002606"/>
    </source>
</evidence>
<dbReference type="EMBL" id="FYEK01000022">
    <property type="protein sequence ID" value="SNB62220.1"/>
    <property type="molecule type" value="Genomic_DNA"/>
</dbReference>
<dbReference type="HAMAP" id="MF_00182">
    <property type="entry name" value="Formyl_trans"/>
    <property type="match status" value="1"/>
</dbReference>
<dbReference type="PANTHER" id="PTHR11138:SF5">
    <property type="entry name" value="METHIONYL-TRNA FORMYLTRANSFERASE, MITOCHONDRIAL"/>
    <property type="match status" value="1"/>
</dbReference>
<dbReference type="InterPro" id="IPR002376">
    <property type="entry name" value="Formyl_transf_N"/>
</dbReference>
<keyword evidence="6 8" id="KW-0648">Protein biosynthesis</keyword>
<comment type="function">
    <text evidence="1 8">Attaches a formyl group to the free amino group of methionyl-tRNA(fMet). The formyl group appears to play a dual role in the initiator identity of N-formylmethionyl-tRNA by promoting its recognition by IF2 and preventing the misappropriation of this tRNA by the elongation apparatus.</text>
</comment>
<dbReference type="InterPro" id="IPR037022">
    <property type="entry name" value="Formyl_trans_C_sf"/>
</dbReference>
<gene>
    <name evidence="8" type="primary">fmt</name>
    <name evidence="11" type="ORF">SAMN02746019_00004660</name>
</gene>
<dbReference type="EC" id="2.1.2.9" evidence="3 8"/>
<dbReference type="GO" id="GO:0004479">
    <property type="term" value="F:methionyl-tRNA formyltransferase activity"/>
    <property type="evidence" value="ECO:0007669"/>
    <property type="project" value="UniProtKB-UniRule"/>
</dbReference>
<proteinExistence type="inferred from homology"/>
<dbReference type="GO" id="GO:0005829">
    <property type="term" value="C:cytosol"/>
    <property type="evidence" value="ECO:0007669"/>
    <property type="project" value="TreeGrafter"/>
</dbReference>
<evidence type="ECO:0000256" key="4">
    <source>
        <dbReference type="ARBA" id="ARBA00016014"/>
    </source>
</evidence>
<organism evidence="11 12">
    <name type="scientific">Thermoflexus hugenholtzii JAD2</name>
    <dbReference type="NCBI Taxonomy" id="877466"/>
    <lineage>
        <taxon>Bacteria</taxon>
        <taxon>Bacillati</taxon>
        <taxon>Chloroflexota</taxon>
        <taxon>Thermoflexia</taxon>
        <taxon>Thermoflexales</taxon>
        <taxon>Thermoflexaceae</taxon>
        <taxon>Thermoflexus</taxon>
    </lineage>
</organism>
<dbReference type="InterPro" id="IPR005793">
    <property type="entry name" value="Formyl_trans_C"/>
</dbReference>
<dbReference type="InterPro" id="IPR005794">
    <property type="entry name" value="Fmt"/>
</dbReference>
<evidence type="ECO:0000256" key="7">
    <source>
        <dbReference type="ARBA" id="ARBA00048558"/>
    </source>
</evidence>
<dbReference type="InterPro" id="IPR041711">
    <property type="entry name" value="Met-tRNA-FMT_N"/>
</dbReference>
<evidence type="ECO:0000256" key="8">
    <source>
        <dbReference type="HAMAP-Rule" id="MF_00182"/>
    </source>
</evidence>
<evidence type="ECO:0000256" key="5">
    <source>
        <dbReference type="ARBA" id="ARBA00022679"/>
    </source>
</evidence>
<name>A0A212QRL2_9CHLR</name>
<dbReference type="CDD" id="cd08704">
    <property type="entry name" value="Met_tRNA_FMT_C"/>
    <property type="match status" value="1"/>
</dbReference>
<dbReference type="InParanoid" id="A0A212QRL2"/>
<dbReference type="SUPFAM" id="SSF53328">
    <property type="entry name" value="Formyltransferase"/>
    <property type="match status" value="1"/>
</dbReference>
<dbReference type="Gene3D" id="3.10.25.10">
    <property type="entry name" value="Formyl transferase, C-terminal domain"/>
    <property type="match status" value="1"/>
</dbReference>
<dbReference type="PROSITE" id="PS00373">
    <property type="entry name" value="GART"/>
    <property type="match status" value="1"/>
</dbReference>
<dbReference type="FunFam" id="3.40.50.12230:FF:000001">
    <property type="entry name" value="Methionyl-tRNA formyltransferase"/>
    <property type="match status" value="1"/>
</dbReference>
<evidence type="ECO:0000313" key="12">
    <source>
        <dbReference type="Proteomes" id="UP000197025"/>
    </source>
</evidence>
<evidence type="ECO:0000256" key="6">
    <source>
        <dbReference type="ARBA" id="ARBA00022917"/>
    </source>
</evidence>
<dbReference type="CDD" id="cd08646">
    <property type="entry name" value="FMT_core_Met-tRNA-FMT_N"/>
    <property type="match status" value="1"/>
</dbReference>
<dbReference type="InterPro" id="IPR011034">
    <property type="entry name" value="Formyl_transferase-like_C_sf"/>
</dbReference>